<evidence type="ECO:0000256" key="1">
    <source>
        <dbReference type="SAM" id="Phobius"/>
    </source>
</evidence>
<dbReference type="EMBL" id="CATQJA010002643">
    <property type="protein sequence ID" value="CAJ0576312.1"/>
    <property type="molecule type" value="Genomic_DNA"/>
</dbReference>
<reference evidence="2" key="1">
    <citation type="submission" date="2023-06" db="EMBL/GenBank/DDBJ databases">
        <authorList>
            <person name="Delattre M."/>
        </authorList>
    </citation>
    <scope>NUCLEOTIDE SEQUENCE</scope>
    <source>
        <strain evidence="2">AF72</strain>
    </source>
</reference>
<keyword evidence="3" id="KW-1185">Reference proteome</keyword>
<proteinExistence type="predicted"/>
<name>A0AA36CYQ8_9BILA</name>
<keyword evidence="1" id="KW-0472">Membrane</keyword>
<feature type="non-terminal residue" evidence="2">
    <location>
        <position position="167"/>
    </location>
</feature>
<evidence type="ECO:0000313" key="2">
    <source>
        <dbReference type="EMBL" id="CAJ0576312.1"/>
    </source>
</evidence>
<protein>
    <recommendedName>
        <fullName evidence="4">CX domain-containing protein</fullName>
    </recommendedName>
</protein>
<evidence type="ECO:0000313" key="3">
    <source>
        <dbReference type="Proteomes" id="UP001177023"/>
    </source>
</evidence>
<keyword evidence="1" id="KW-1133">Transmembrane helix</keyword>
<keyword evidence="1" id="KW-0812">Transmembrane</keyword>
<gene>
    <name evidence="2" type="ORF">MSPICULIGERA_LOCUS14607</name>
</gene>
<dbReference type="AlphaFoldDB" id="A0AA36CYQ8"/>
<organism evidence="2 3">
    <name type="scientific">Mesorhabditis spiculigera</name>
    <dbReference type="NCBI Taxonomy" id="96644"/>
    <lineage>
        <taxon>Eukaryota</taxon>
        <taxon>Metazoa</taxon>
        <taxon>Ecdysozoa</taxon>
        <taxon>Nematoda</taxon>
        <taxon>Chromadorea</taxon>
        <taxon>Rhabditida</taxon>
        <taxon>Rhabditina</taxon>
        <taxon>Rhabditomorpha</taxon>
        <taxon>Rhabditoidea</taxon>
        <taxon>Rhabditidae</taxon>
        <taxon>Mesorhabditinae</taxon>
        <taxon>Mesorhabditis</taxon>
    </lineage>
</organism>
<dbReference type="Proteomes" id="UP001177023">
    <property type="component" value="Unassembled WGS sequence"/>
</dbReference>
<accession>A0AA36CYQ8</accession>
<evidence type="ECO:0008006" key="4">
    <source>
        <dbReference type="Google" id="ProtNLM"/>
    </source>
</evidence>
<sequence>MSSRWDELPISEQEQQYLAQTTIPPTLPTSSVMHSIRRNLGSLIRQEISDDQTICYYNNLHGDGPIPYLCELGCCPSGCCTPEDLTAQAAGYGWAIGLLVAFILLILFAIVALFALWMLNRHKERIQQRELQASSAESSAASQISGPTSYYSPDSYIPPFTYYESKY</sequence>
<feature type="transmembrane region" description="Helical" evidence="1">
    <location>
        <begin position="92"/>
        <end position="119"/>
    </location>
</feature>
<comment type="caution">
    <text evidence="2">The sequence shown here is derived from an EMBL/GenBank/DDBJ whole genome shotgun (WGS) entry which is preliminary data.</text>
</comment>